<comment type="caution">
    <text evidence="7">The sequence shown here is derived from an EMBL/GenBank/DDBJ whole genome shotgun (WGS) entry which is preliminary data.</text>
</comment>
<dbReference type="InterPro" id="IPR014721">
    <property type="entry name" value="Ribsml_uS5_D2-typ_fold_subgr"/>
</dbReference>
<evidence type="ECO:0000256" key="3">
    <source>
        <dbReference type="ARBA" id="ARBA00022759"/>
    </source>
</evidence>
<dbReference type="RefSeq" id="WP_201167187.1">
    <property type="nucleotide sequence ID" value="NZ_JAEPWM010000002.1"/>
</dbReference>
<proteinExistence type="predicted"/>
<dbReference type="Gene3D" id="3.30.230.10">
    <property type="match status" value="1"/>
</dbReference>
<evidence type="ECO:0000256" key="5">
    <source>
        <dbReference type="ARBA" id="ARBA00022884"/>
    </source>
</evidence>
<feature type="compositionally biased region" description="Low complexity" evidence="6">
    <location>
        <begin position="45"/>
        <end position="62"/>
    </location>
</feature>
<dbReference type="AlphaFoldDB" id="A0A934WLK2"/>
<dbReference type="InterPro" id="IPR000100">
    <property type="entry name" value="RNase_P"/>
</dbReference>
<dbReference type="SUPFAM" id="SSF54211">
    <property type="entry name" value="Ribosomal protein S5 domain 2-like"/>
    <property type="match status" value="1"/>
</dbReference>
<keyword evidence="3" id="KW-0255">Endonuclease</keyword>
<dbReference type="GO" id="GO:0000049">
    <property type="term" value="F:tRNA binding"/>
    <property type="evidence" value="ECO:0007669"/>
    <property type="project" value="InterPro"/>
</dbReference>
<keyword evidence="8" id="KW-1185">Reference proteome</keyword>
<protein>
    <submittedName>
        <fullName evidence="7">Ribonuclease P protein component</fullName>
    </submittedName>
</protein>
<reference evidence="7" key="2">
    <citation type="submission" date="2021-01" db="EMBL/GenBank/DDBJ databases">
        <authorList>
            <person name="Kang M."/>
        </authorList>
    </citation>
    <scope>NUCLEOTIDE SEQUENCE</scope>
    <source>
        <strain evidence="7">KACC 17527</strain>
    </source>
</reference>
<keyword evidence="1" id="KW-0819">tRNA processing</keyword>
<accession>A0A934WLK2</accession>
<organism evidence="7 8">
    <name type="scientific">Ramlibacter ginsenosidimutans</name>
    <dbReference type="NCBI Taxonomy" id="502333"/>
    <lineage>
        <taxon>Bacteria</taxon>
        <taxon>Pseudomonadati</taxon>
        <taxon>Pseudomonadota</taxon>
        <taxon>Betaproteobacteria</taxon>
        <taxon>Burkholderiales</taxon>
        <taxon>Comamonadaceae</taxon>
        <taxon>Ramlibacter</taxon>
    </lineage>
</organism>
<evidence type="ECO:0000256" key="6">
    <source>
        <dbReference type="SAM" id="MobiDB-lite"/>
    </source>
</evidence>
<dbReference type="GO" id="GO:0004526">
    <property type="term" value="F:ribonuclease P activity"/>
    <property type="evidence" value="ECO:0007669"/>
    <property type="project" value="InterPro"/>
</dbReference>
<dbReference type="Pfam" id="PF00825">
    <property type="entry name" value="Ribonuclease_P"/>
    <property type="match status" value="1"/>
</dbReference>
<evidence type="ECO:0000256" key="2">
    <source>
        <dbReference type="ARBA" id="ARBA00022722"/>
    </source>
</evidence>
<feature type="region of interest" description="Disordered" evidence="6">
    <location>
        <begin position="36"/>
        <end position="62"/>
    </location>
</feature>
<keyword evidence="4" id="KW-0378">Hydrolase</keyword>
<sequence>MQRLKTRAQYEAAMAGGTVSRTPHFVLHRAALDASTLPGPSMEQPADAGSAAASSDGRGSAAPRALFADQSQAWIGAVVPKRWAKRAVTRNGIKRQIYAVSAAFESRLPAAAHVVRLRMEFARKDFPSAWSDTLKQSVRGELLQLFEKAKS</sequence>
<dbReference type="InterPro" id="IPR020568">
    <property type="entry name" value="Ribosomal_Su5_D2-typ_SF"/>
</dbReference>
<dbReference type="EMBL" id="JAEPWM010000002">
    <property type="protein sequence ID" value="MBK6005661.1"/>
    <property type="molecule type" value="Genomic_DNA"/>
</dbReference>
<dbReference type="Proteomes" id="UP000630528">
    <property type="component" value="Unassembled WGS sequence"/>
</dbReference>
<gene>
    <name evidence="7" type="ORF">JJB11_06105</name>
</gene>
<reference evidence="7" key="1">
    <citation type="journal article" date="2012" name="J. Microbiol. Biotechnol.">
        <title>Ramlibacter ginsenosidimutans sp. nov., with ginsenoside-converting activity.</title>
        <authorList>
            <person name="Wang L."/>
            <person name="An D.S."/>
            <person name="Kim S.G."/>
            <person name="Jin F.X."/>
            <person name="Kim S.C."/>
            <person name="Lee S.T."/>
            <person name="Im W.T."/>
        </authorList>
    </citation>
    <scope>NUCLEOTIDE SEQUENCE</scope>
    <source>
        <strain evidence="7">KACC 17527</strain>
    </source>
</reference>
<evidence type="ECO:0000256" key="4">
    <source>
        <dbReference type="ARBA" id="ARBA00022801"/>
    </source>
</evidence>
<evidence type="ECO:0000256" key="1">
    <source>
        <dbReference type="ARBA" id="ARBA00022694"/>
    </source>
</evidence>
<name>A0A934WLK2_9BURK</name>
<keyword evidence="5" id="KW-0694">RNA-binding</keyword>
<evidence type="ECO:0000313" key="7">
    <source>
        <dbReference type="EMBL" id="MBK6005661.1"/>
    </source>
</evidence>
<keyword evidence="2" id="KW-0540">Nuclease</keyword>
<evidence type="ECO:0000313" key="8">
    <source>
        <dbReference type="Proteomes" id="UP000630528"/>
    </source>
</evidence>
<dbReference type="GO" id="GO:0008033">
    <property type="term" value="P:tRNA processing"/>
    <property type="evidence" value="ECO:0007669"/>
    <property type="project" value="UniProtKB-KW"/>
</dbReference>